<keyword evidence="1" id="KW-0472">Membrane</keyword>
<dbReference type="PANTHER" id="PTHR48090:SF8">
    <property type="entry name" value="GLYCOSYLTRANSFERASE CSBB-RELATED"/>
    <property type="match status" value="1"/>
</dbReference>
<gene>
    <name evidence="3" type="ORF">Aargi30884_26870</name>
</gene>
<dbReference type="PANTHER" id="PTHR48090">
    <property type="entry name" value="UNDECAPRENYL-PHOSPHATE 4-DEOXY-4-FORMAMIDO-L-ARABINOSE TRANSFERASE-RELATED"/>
    <property type="match status" value="1"/>
</dbReference>
<keyword evidence="1" id="KW-1133">Transmembrane helix</keyword>
<proteinExistence type="predicted"/>
<feature type="transmembrane region" description="Helical" evidence="1">
    <location>
        <begin position="264"/>
        <end position="290"/>
    </location>
</feature>
<dbReference type="Gene3D" id="3.90.550.10">
    <property type="entry name" value="Spore Coat Polysaccharide Biosynthesis Protein SpsA, Chain A"/>
    <property type="match status" value="1"/>
</dbReference>
<feature type="transmembrane region" description="Helical" evidence="1">
    <location>
        <begin position="231"/>
        <end position="252"/>
    </location>
</feature>
<dbReference type="Pfam" id="PF00535">
    <property type="entry name" value="Glycos_transf_2"/>
    <property type="match status" value="1"/>
</dbReference>
<protein>
    <submittedName>
        <fullName evidence="3">Glycosyl transferase family 2</fullName>
    </submittedName>
</protein>
<feature type="domain" description="Glycosyltransferase 2-like" evidence="2">
    <location>
        <begin position="4"/>
        <end position="170"/>
    </location>
</feature>
<accession>A0A6N4TMU0</accession>
<dbReference type="InterPro" id="IPR050256">
    <property type="entry name" value="Glycosyltransferase_2"/>
</dbReference>
<dbReference type="KEGG" id="aarg:Aargi30884_26870"/>
<keyword evidence="1" id="KW-0812">Transmembrane</keyword>
<organism evidence="3 4">
    <name type="scientific">Amedibacterium intestinale</name>
    <dbReference type="NCBI Taxonomy" id="2583452"/>
    <lineage>
        <taxon>Bacteria</taxon>
        <taxon>Bacillati</taxon>
        <taxon>Bacillota</taxon>
        <taxon>Erysipelotrichia</taxon>
        <taxon>Erysipelotrichales</taxon>
        <taxon>Erysipelotrichaceae</taxon>
        <taxon>Amedibacterium</taxon>
    </lineage>
</organism>
<sequence length="314" mass="36522">MKLSMIIPCYNEEKNVELFYERVKEVFADHNFEYEYIFINDGSSDQTYEVLKQLAQLHKESNITVLNFSRNFGKESAMYAGLKESIGEYALIIDADLQQDPAYALSMMEILDKSEEWDSVAAYQKERLEGKILRSFKKTFYHLINKISQVEFVDGASDFRLLRRSMVEAILSLPENNRFSKGIFSWVGFHTYYMPYDVHDRANGKSSWSFWKLMKYAIEGFVSFTTAPLRLATMLGILCSFVSFVYLFVVIMEKVLMKIEIPGYATVICLILLIGGIQLFCVGIMGEYLARTYLEAKHRPLFVQRNKIDYKNMK</sequence>
<dbReference type="GO" id="GO:0016740">
    <property type="term" value="F:transferase activity"/>
    <property type="evidence" value="ECO:0007669"/>
    <property type="project" value="UniProtKB-KW"/>
</dbReference>
<evidence type="ECO:0000313" key="4">
    <source>
        <dbReference type="Proteomes" id="UP000464754"/>
    </source>
</evidence>
<evidence type="ECO:0000256" key="1">
    <source>
        <dbReference type="SAM" id="Phobius"/>
    </source>
</evidence>
<dbReference type="InterPro" id="IPR001173">
    <property type="entry name" value="Glyco_trans_2-like"/>
</dbReference>
<keyword evidence="4" id="KW-1185">Reference proteome</keyword>
<dbReference type="SUPFAM" id="SSF53448">
    <property type="entry name" value="Nucleotide-diphospho-sugar transferases"/>
    <property type="match status" value="1"/>
</dbReference>
<evidence type="ECO:0000259" key="2">
    <source>
        <dbReference type="Pfam" id="PF00535"/>
    </source>
</evidence>
<evidence type="ECO:0000313" key="3">
    <source>
        <dbReference type="EMBL" id="BBK23784.1"/>
    </source>
</evidence>
<dbReference type="InterPro" id="IPR029044">
    <property type="entry name" value="Nucleotide-diphossugar_trans"/>
</dbReference>
<dbReference type="AlphaFoldDB" id="A0A6N4TMU0"/>
<dbReference type="RefSeq" id="WP_118277669.1">
    <property type="nucleotide sequence ID" value="NZ_AP019695.1"/>
</dbReference>
<dbReference type="GO" id="GO:0005886">
    <property type="term" value="C:plasma membrane"/>
    <property type="evidence" value="ECO:0007669"/>
    <property type="project" value="TreeGrafter"/>
</dbReference>
<dbReference type="EMBL" id="AP019695">
    <property type="protein sequence ID" value="BBK23784.1"/>
    <property type="molecule type" value="Genomic_DNA"/>
</dbReference>
<dbReference type="Proteomes" id="UP000464754">
    <property type="component" value="Chromosome"/>
</dbReference>
<keyword evidence="3" id="KW-0808">Transferase</keyword>
<dbReference type="CDD" id="cd04187">
    <property type="entry name" value="DPM1_like_bac"/>
    <property type="match status" value="1"/>
</dbReference>
<name>A0A6N4TMU0_9FIRM</name>
<reference evidence="4" key="1">
    <citation type="submission" date="2019-05" db="EMBL/GenBank/DDBJ databases">
        <title>Complete genome sequencing of Absiella argi strain JCM 30884.</title>
        <authorList>
            <person name="Sakamoto M."/>
            <person name="Murakami T."/>
            <person name="Mori H."/>
        </authorList>
    </citation>
    <scope>NUCLEOTIDE SEQUENCE [LARGE SCALE GENOMIC DNA]</scope>
    <source>
        <strain evidence="4">JCM 30884</strain>
    </source>
</reference>